<keyword evidence="1" id="KW-0472">Membrane</keyword>
<evidence type="ECO:0000256" key="1">
    <source>
        <dbReference type="SAM" id="Phobius"/>
    </source>
</evidence>
<name>A0ABV7JHP6_9SPHI</name>
<dbReference type="InterPro" id="IPR032508">
    <property type="entry name" value="FecR_C"/>
</dbReference>
<proteinExistence type="predicted"/>
<organism evidence="4 5">
    <name type="scientific">Parapedobacter deserti</name>
    <dbReference type="NCBI Taxonomy" id="1912957"/>
    <lineage>
        <taxon>Bacteria</taxon>
        <taxon>Pseudomonadati</taxon>
        <taxon>Bacteroidota</taxon>
        <taxon>Sphingobacteriia</taxon>
        <taxon>Sphingobacteriales</taxon>
        <taxon>Sphingobacteriaceae</taxon>
        <taxon>Parapedobacter</taxon>
    </lineage>
</organism>
<dbReference type="PANTHER" id="PTHR30273:SF2">
    <property type="entry name" value="PROTEIN FECR"/>
    <property type="match status" value="1"/>
</dbReference>
<evidence type="ECO:0000313" key="4">
    <source>
        <dbReference type="EMBL" id="MFC3197625.1"/>
    </source>
</evidence>
<evidence type="ECO:0000259" key="3">
    <source>
        <dbReference type="Pfam" id="PF16344"/>
    </source>
</evidence>
<feature type="domain" description="Protein FecR C-terminal" evidence="3">
    <location>
        <begin position="253"/>
        <end position="318"/>
    </location>
</feature>
<dbReference type="PANTHER" id="PTHR30273">
    <property type="entry name" value="PERIPLASMIC SIGNAL SENSOR AND SIGMA FACTOR ACTIVATOR FECR-RELATED"/>
    <property type="match status" value="1"/>
</dbReference>
<comment type="caution">
    <text evidence="4">The sequence shown here is derived from an EMBL/GenBank/DDBJ whole genome shotgun (WGS) entry which is preliminary data.</text>
</comment>
<dbReference type="Gene3D" id="3.55.50.30">
    <property type="match status" value="1"/>
</dbReference>
<dbReference type="InterPro" id="IPR012373">
    <property type="entry name" value="Ferrdict_sens_TM"/>
</dbReference>
<evidence type="ECO:0000313" key="5">
    <source>
        <dbReference type="Proteomes" id="UP001595526"/>
    </source>
</evidence>
<dbReference type="EMBL" id="JBHRTA010000027">
    <property type="protein sequence ID" value="MFC3197625.1"/>
    <property type="molecule type" value="Genomic_DNA"/>
</dbReference>
<feature type="domain" description="FecR protein" evidence="2">
    <location>
        <begin position="112"/>
        <end position="205"/>
    </location>
</feature>
<evidence type="ECO:0000259" key="2">
    <source>
        <dbReference type="Pfam" id="PF04773"/>
    </source>
</evidence>
<keyword evidence="5" id="KW-1185">Reference proteome</keyword>
<dbReference type="RefSeq" id="WP_379021495.1">
    <property type="nucleotide sequence ID" value="NZ_JBHRTA010000027.1"/>
</dbReference>
<reference evidence="5" key="1">
    <citation type="journal article" date="2019" name="Int. J. Syst. Evol. Microbiol.">
        <title>The Global Catalogue of Microorganisms (GCM) 10K type strain sequencing project: providing services to taxonomists for standard genome sequencing and annotation.</title>
        <authorList>
            <consortium name="The Broad Institute Genomics Platform"/>
            <consortium name="The Broad Institute Genome Sequencing Center for Infectious Disease"/>
            <person name="Wu L."/>
            <person name="Ma J."/>
        </authorList>
    </citation>
    <scope>NUCLEOTIDE SEQUENCE [LARGE SCALE GENOMIC DNA]</scope>
    <source>
        <strain evidence="5">KCTC 52416</strain>
    </source>
</reference>
<protein>
    <submittedName>
        <fullName evidence="4">FecR family protein</fullName>
    </submittedName>
</protein>
<dbReference type="Pfam" id="PF16344">
    <property type="entry name" value="FecR_C"/>
    <property type="match status" value="1"/>
</dbReference>
<gene>
    <name evidence="4" type="ORF">ACFOET_08380</name>
</gene>
<feature type="transmembrane region" description="Helical" evidence="1">
    <location>
        <begin position="76"/>
        <end position="94"/>
    </location>
</feature>
<dbReference type="InterPro" id="IPR006860">
    <property type="entry name" value="FecR"/>
</dbReference>
<keyword evidence="1" id="KW-1133">Transmembrane helix</keyword>
<dbReference type="PIRSF" id="PIRSF018266">
    <property type="entry name" value="FecR"/>
    <property type="match status" value="1"/>
</dbReference>
<dbReference type="Pfam" id="PF04773">
    <property type="entry name" value="FecR"/>
    <property type="match status" value="1"/>
</dbReference>
<sequence>MESSKLKELINRYQSGKATSAERYVVDCWLESLQKAGDRNQALDDPGYLSSFQQELLFRVLGEAHQPRNRYPRIRWAIAALVLCTVSLSILFYFRQVPNKADPAQKKMVQTSVTGVNQVKRLLLPDSTVVYLNANTSLQLPANFGADDRVVKLVGEAYFEVKHDSTRPFIVTADDLQVTVLGTAFNVSAYAALADIEVTVGSGRVQVADAKRTLGLLHAEEGITYNRQTADFQYTRAQPTTKSLWREGVDVLADAPFAVLAQVLYNRYGVQLESTDPQVRTSSFHFTMRATRTLEQTMEQLSEMLKKKYRKEGNRIIIY</sequence>
<dbReference type="Proteomes" id="UP001595526">
    <property type="component" value="Unassembled WGS sequence"/>
</dbReference>
<keyword evidence="1" id="KW-0812">Transmembrane</keyword>
<accession>A0ABV7JHP6</accession>
<dbReference type="Gene3D" id="2.60.120.1440">
    <property type="match status" value="1"/>
</dbReference>